<dbReference type="InterPro" id="IPR000560">
    <property type="entry name" value="His_Pase_clade-2"/>
</dbReference>
<reference evidence="5" key="1">
    <citation type="journal article" date="2010" name="Nature">
        <title>The Amphimedon queenslandica genome and the evolution of animal complexity.</title>
        <authorList>
            <person name="Srivastava M."/>
            <person name="Simakov O."/>
            <person name="Chapman J."/>
            <person name="Fahey B."/>
            <person name="Gauthier M.E."/>
            <person name="Mitros T."/>
            <person name="Richards G.S."/>
            <person name="Conaco C."/>
            <person name="Dacre M."/>
            <person name="Hellsten U."/>
            <person name="Larroux C."/>
            <person name="Putnam N.H."/>
            <person name="Stanke M."/>
            <person name="Adamska M."/>
            <person name="Darling A."/>
            <person name="Degnan S.M."/>
            <person name="Oakley T.H."/>
            <person name="Plachetzki D.C."/>
            <person name="Zhai Y."/>
            <person name="Adamski M."/>
            <person name="Calcino A."/>
            <person name="Cummins S.F."/>
            <person name="Goodstein D.M."/>
            <person name="Harris C."/>
            <person name="Jackson D.J."/>
            <person name="Leys S.P."/>
            <person name="Shu S."/>
            <person name="Woodcroft B.J."/>
            <person name="Vervoort M."/>
            <person name="Kosik K.S."/>
            <person name="Manning G."/>
            <person name="Degnan B.M."/>
            <person name="Rokhsar D.S."/>
        </authorList>
    </citation>
    <scope>NUCLEOTIDE SEQUENCE [LARGE SCALE GENOMIC DNA]</scope>
</reference>
<dbReference type="eggNOG" id="KOG3720">
    <property type="taxonomic scope" value="Eukaryota"/>
</dbReference>
<name>A0A1X7UF94_AMPQE</name>
<dbReference type="CDD" id="cd07061">
    <property type="entry name" value="HP_HAP_like"/>
    <property type="match status" value="1"/>
</dbReference>
<evidence type="ECO:0000256" key="3">
    <source>
        <dbReference type="SAM" id="SignalP"/>
    </source>
</evidence>
<feature type="chain" id="PRO_5012598102" description="Acid phosphatase" evidence="3">
    <location>
        <begin position="20"/>
        <end position="426"/>
    </location>
</feature>
<keyword evidence="5" id="KW-1185">Reference proteome</keyword>
<accession>A0A1X7UF94</accession>
<keyword evidence="2" id="KW-0472">Membrane</keyword>
<dbReference type="KEGG" id="aqu:105313542"/>
<feature type="transmembrane region" description="Helical" evidence="2">
    <location>
        <begin position="379"/>
        <end position="405"/>
    </location>
</feature>
<dbReference type="OrthoDB" id="258392at2759"/>
<dbReference type="STRING" id="400682.A0A1X7UF94"/>
<evidence type="ECO:0000256" key="1">
    <source>
        <dbReference type="ARBA" id="ARBA00005375"/>
    </source>
</evidence>
<dbReference type="PANTHER" id="PTHR11567:SF210">
    <property type="entry name" value="ACID PHOSPHATASE 5-RELATED"/>
    <property type="match status" value="1"/>
</dbReference>
<reference evidence="4" key="2">
    <citation type="submission" date="2017-05" db="UniProtKB">
        <authorList>
            <consortium name="EnsemblMetazoa"/>
        </authorList>
    </citation>
    <scope>IDENTIFICATION</scope>
</reference>
<dbReference type="InterPro" id="IPR029033">
    <property type="entry name" value="His_PPase_superfam"/>
</dbReference>
<dbReference type="EnsemblMetazoa" id="XM_019999212.1">
    <property type="protein sequence ID" value="XP_019854771.1"/>
    <property type="gene ID" value="LOC105313542"/>
</dbReference>
<gene>
    <name evidence="4" type="primary">105313542</name>
</gene>
<dbReference type="EnsemblMetazoa" id="Aqu2.1.26123_001">
    <property type="protein sequence ID" value="Aqu2.1.26123_001"/>
    <property type="gene ID" value="Aqu2.1.26123"/>
</dbReference>
<dbReference type="InterPro" id="IPR033379">
    <property type="entry name" value="Acid_Pase_AS"/>
</dbReference>
<comment type="similarity">
    <text evidence="1">Belongs to the histidine acid phosphatase family.</text>
</comment>
<dbReference type="InParanoid" id="A0A1X7UF94"/>
<dbReference type="InterPro" id="IPR050645">
    <property type="entry name" value="Histidine_acid_phosphatase"/>
</dbReference>
<proteinExistence type="inferred from homology"/>
<keyword evidence="2" id="KW-0812">Transmembrane</keyword>
<organism evidence="4">
    <name type="scientific">Amphimedon queenslandica</name>
    <name type="common">Sponge</name>
    <dbReference type="NCBI Taxonomy" id="400682"/>
    <lineage>
        <taxon>Eukaryota</taxon>
        <taxon>Metazoa</taxon>
        <taxon>Porifera</taxon>
        <taxon>Demospongiae</taxon>
        <taxon>Heteroscleromorpha</taxon>
        <taxon>Haplosclerida</taxon>
        <taxon>Niphatidae</taxon>
        <taxon>Amphimedon</taxon>
    </lineage>
</organism>
<dbReference type="Gene3D" id="3.40.50.1240">
    <property type="entry name" value="Phosphoglycerate mutase-like"/>
    <property type="match status" value="1"/>
</dbReference>
<dbReference type="Proteomes" id="UP000007879">
    <property type="component" value="Unassembled WGS sequence"/>
</dbReference>
<evidence type="ECO:0000313" key="5">
    <source>
        <dbReference type="Proteomes" id="UP000007879"/>
    </source>
</evidence>
<dbReference type="SUPFAM" id="SSF53254">
    <property type="entry name" value="Phosphoglycerate mutase-like"/>
    <property type="match status" value="1"/>
</dbReference>
<keyword evidence="3" id="KW-0732">Signal</keyword>
<feature type="signal peptide" evidence="3">
    <location>
        <begin position="1"/>
        <end position="19"/>
    </location>
</feature>
<protein>
    <recommendedName>
        <fullName evidence="6">Acid phosphatase</fullName>
    </recommendedName>
</protein>
<evidence type="ECO:0000313" key="4">
    <source>
        <dbReference type="EnsemblMetazoa" id="Aqu2.1.26123_001"/>
    </source>
</evidence>
<evidence type="ECO:0000256" key="2">
    <source>
        <dbReference type="SAM" id="Phobius"/>
    </source>
</evidence>
<dbReference type="PANTHER" id="PTHR11567">
    <property type="entry name" value="ACID PHOSPHATASE-RELATED"/>
    <property type="match status" value="1"/>
</dbReference>
<dbReference type="AlphaFoldDB" id="A0A1X7UF94"/>
<dbReference type="PROSITE" id="PS00616">
    <property type="entry name" value="HIS_ACID_PHOSPHAT_1"/>
    <property type="match status" value="1"/>
</dbReference>
<evidence type="ECO:0008006" key="6">
    <source>
        <dbReference type="Google" id="ProtNLM"/>
    </source>
</evidence>
<keyword evidence="2" id="KW-1133">Transmembrane helix</keyword>
<sequence length="426" mass="48907">MVLELFLLLSVLLLPPVRGDKLEFVSIVFRHGARSPTGPYKNDIYKEYDWPQGYGQLSIEGMKEEYNLGKLFQSRYLESGFMNATYNRTQIYVRSTQYDRTIMSAQCVLAAMYPPTEEEEFQPGLDWQPIPVHSTIGPDYLLRGFASKLCPRYELLKNQTEKSSGYLATWNDNKELFVELSNYTGEPVNLTNIWHIQDTLFQQWYANYTTPYWYTTELMDKLQELANYVLSLLFDSTMKKQLTGGLWANEVIENMEDKSSKESNLTQRMILYSAHDTTVAAMLSVFNLFDKKQPLFSAAFVIELYSNDDNGHYVKFLYHNETKSDQFHELTHPNCETNCPLGKLKQIMKPYLVSNISQIEELCSLDEPTQPTSGNKATVIGLGVALGVALVLLITTLAILIIFCIRVKRNNEYQMLQDSTSSNDKL</sequence>
<dbReference type="GO" id="GO:0016791">
    <property type="term" value="F:phosphatase activity"/>
    <property type="evidence" value="ECO:0007669"/>
    <property type="project" value="TreeGrafter"/>
</dbReference>
<dbReference type="Pfam" id="PF00328">
    <property type="entry name" value="His_Phos_2"/>
    <property type="match status" value="1"/>
</dbReference>